<sequence length="376" mass="39374">RHEPSLPPTAPWGRGCPCSVSPVVPPSLPAGGVEKWRGGSPTDLPPTLTLLFLLLQDKGPGGSCQNFGCLCQLPRERGCGANKPWHSYLFFLFFFVFFYGGGGSWPQSAEGGRVLKSAGEAHFWPGLSSACWHGACGHRHGPSDVTSPPSLPRRRSGSGAGGVGTHGKTPWAPGTPGDQAHLRFSQSPAAFCGFWGGFGDTSGDPKTCQSAAMEAERPFHLVSPLLESLPLSRVAGTKVYMKLENVQPTGSFKIRGIGHFCQEVSVAGGAVGGCNGGTRCSPQFWGHMALSFPLLPPVFQAAKKGCQHFVCSSGNFFWGGGSMGDTPCFPAPHPRAPLSPNFGVAPSGVPHGGETMRPPAWITLGGWRSSDPGGGE</sequence>
<evidence type="ECO:0008006" key="8">
    <source>
        <dbReference type="Google" id="ProtNLM"/>
    </source>
</evidence>
<evidence type="ECO:0000256" key="1">
    <source>
        <dbReference type="ARBA" id="ARBA00001933"/>
    </source>
</evidence>
<dbReference type="PANTHER" id="PTHR48078">
    <property type="entry name" value="THREONINE DEHYDRATASE, MITOCHONDRIAL-RELATED"/>
    <property type="match status" value="1"/>
</dbReference>
<dbReference type="Gene3D" id="3.40.50.1100">
    <property type="match status" value="2"/>
</dbReference>
<dbReference type="InterPro" id="IPR050147">
    <property type="entry name" value="Ser/Thr_Dehydratase"/>
</dbReference>
<dbReference type="GO" id="GO:0006565">
    <property type="term" value="P:L-serine catabolic process"/>
    <property type="evidence" value="ECO:0007669"/>
    <property type="project" value="TreeGrafter"/>
</dbReference>
<comment type="cofactor">
    <cofactor evidence="1">
        <name>pyridoxal 5'-phosphate</name>
        <dbReference type="ChEBI" id="CHEBI:597326"/>
    </cofactor>
</comment>
<dbReference type="InterPro" id="IPR036052">
    <property type="entry name" value="TrpB-like_PALP_sf"/>
</dbReference>
<organism evidence="6 7">
    <name type="scientific">Anas platyrhynchos platyrhynchos</name>
    <name type="common">Northern mallard</name>
    <dbReference type="NCBI Taxonomy" id="8840"/>
    <lineage>
        <taxon>Eukaryota</taxon>
        <taxon>Metazoa</taxon>
        <taxon>Chordata</taxon>
        <taxon>Craniata</taxon>
        <taxon>Vertebrata</taxon>
        <taxon>Euteleostomi</taxon>
        <taxon>Archelosauria</taxon>
        <taxon>Archosauria</taxon>
        <taxon>Dinosauria</taxon>
        <taxon>Saurischia</taxon>
        <taxon>Theropoda</taxon>
        <taxon>Coelurosauria</taxon>
        <taxon>Aves</taxon>
        <taxon>Neognathae</taxon>
        <taxon>Galloanserae</taxon>
        <taxon>Anseriformes</taxon>
        <taxon>Anatidae</taxon>
        <taxon>Anatinae</taxon>
        <taxon>Anas</taxon>
    </lineage>
</organism>
<evidence type="ECO:0000256" key="4">
    <source>
        <dbReference type="SAM" id="MobiDB-lite"/>
    </source>
</evidence>
<keyword evidence="5" id="KW-1133">Transmembrane helix</keyword>
<dbReference type="AlphaFoldDB" id="A0A493SY23"/>
<accession>A0A493SY23</accession>
<dbReference type="GO" id="GO:0003941">
    <property type="term" value="F:L-serine ammonia-lyase activity"/>
    <property type="evidence" value="ECO:0007669"/>
    <property type="project" value="TreeGrafter"/>
</dbReference>
<keyword evidence="5" id="KW-0812">Transmembrane</keyword>
<reference evidence="6" key="3">
    <citation type="submission" date="2025-09" db="UniProtKB">
        <authorList>
            <consortium name="Ensembl"/>
        </authorList>
    </citation>
    <scope>IDENTIFICATION</scope>
</reference>
<proteinExistence type="predicted"/>
<keyword evidence="3" id="KW-0456">Lyase</keyword>
<dbReference type="InterPro" id="IPR000634">
    <property type="entry name" value="Ser/Thr_deHydtase_PyrdxlP-BS"/>
</dbReference>
<evidence type="ECO:0000256" key="3">
    <source>
        <dbReference type="ARBA" id="ARBA00023239"/>
    </source>
</evidence>
<dbReference type="GeneTree" id="ENSGT00940000160713"/>
<dbReference type="PROSITE" id="PS00165">
    <property type="entry name" value="DEHYDRATASE_SER_THR"/>
    <property type="match status" value="1"/>
</dbReference>
<dbReference type="GO" id="GO:0009097">
    <property type="term" value="P:isoleucine biosynthetic process"/>
    <property type="evidence" value="ECO:0007669"/>
    <property type="project" value="TreeGrafter"/>
</dbReference>
<dbReference type="GO" id="GO:0006567">
    <property type="term" value="P:L-threonine catabolic process"/>
    <property type="evidence" value="ECO:0007669"/>
    <property type="project" value="TreeGrafter"/>
</dbReference>
<dbReference type="Proteomes" id="UP000016666">
    <property type="component" value="Unassembled WGS sequence"/>
</dbReference>
<dbReference type="GO" id="GO:0004794">
    <property type="term" value="F:threonine deaminase activity"/>
    <property type="evidence" value="ECO:0007669"/>
    <property type="project" value="TreeGrafter"/>
</dbReference>
<evidence type="ECO:0000313" key="7">
    <source>
        <dbReference type="Proteomes" id="UP000016666"/>
    </source>
</evidence>
<protein>
    <recommendedName>
        <fullName evidence="8">L-serine ammonia-lyase</fullName>
    </recommendedName>
</protein>
<reference evidence="7" key="1">
    <citation type="submission" date="2017-10" db="EMBL/GenBank/DDBJ databases">
        <title>A new Pekin duck reference genome.</title>
        <authorList>
            <person name="Hou Z.-C."/>
            <person name="Zhou Z.-K."/>
            <person name="Zhu F."/>
            <person name="Hou S.-S."/>
        </authorList>
    </citation>
    <scope>NUCLEOTIDE SEQUENCE [LARGE SCALE GENOMIC DNA]</scope>
</reference>
<feature type="transmembrane region" description="Helical" evidence="5">
    <location>
        <begin position="85"/>
        <end position="105"/>
    </location>
</feature>
<dbReference type="GO" id="GO:0030170">
    <property type="term" value="F:pyridoxal phosphate binding"/>
    <property type="evidence" value="ECO:0007669"/>
    <property type="project" value="InterPro"/>
</dbReference>
<dbReference type="Ensembl" id="ENSAPLT00000031054.1">
    <property type="protein sequence ID" value="ENSAPLP00000018491.1"/>
    <property type="gene ID" value="ENSAPLG00000021444.1"/>
</dbReference>
<keyword evidence="7" id="KW-1185">Reference proteome</keyword>
<name>A0A493SY23_ANAPP</name>
<evidence type="ECO:0000256" key="2">
    <source>
        <dbReference type="ARBA" id="ARBA00022898"/>
    </source>
</evidence>
<dbReference type="PANTHER" id="PTHR48078:SF16">
    <property type="entry name" value="SERINE DEHYDRATASE-LIKE"/>
    <property type="match status" value="1"/>
</dbReference>
<keyword evidence="2" id="KW-0663">Pyridoxal phosphate</keyword>
<feature type="region of interest" description="Disordered" evidence="4">
    <location>
        <begin position="142"/>
        <end position="179"/>
    </location>
</feature>
<evidence type="ECO:0000256" key="5">
    <source>
        <dbReference type="SAM" id="Phobius"/>
    </source>
</evidence>
<dbReference type="STRING" id="8840.ENSAPLP00000018491"/>
<dbReference type="SUPFAM" id="SSF53686">
    <property type="entry name" value="Tryptophan synthase beta subunit-like PLP-dependent enzymes"/>
    <property type="match status" value="1"/>
</dbReference>
<evidence type="ECO:0000313" key="6">
    <source>
        <dbReference type="Ensembl" id="ENSAPLP00000018491.1"/>
    </source>
</evidence>
<keyword evidence="5" id="KW-0472">Membrane</keyword>
<reference evidence="6" key="2">
    <citation type="submission" date="2025-08" db="UniProtKB">
        <authorList>
            <consortium name="Ensembl"/>
        </authorList>
    </citation>
    <scope>IDENTIFICATION</scope>
</reference>